<protein>
    <submittedName>
        <fullName evidence="2">Endo/exonuclease/phosphatase domain-containing protein</fullName>
    </submittedName>
</protein>
<dbReference type="InterPro" id="IPR036691">
    <property type="entry name" value="Endo/exonu/phosph_ase_sf"/>
</dbReference>
<dbReference type="WBParaSite" id="HNAJ_0000179801-mRNA-1">
    <property type="protein sequence ID" value="HNAJ_0000179801-mRNA-1"/>
    <property type="gene ID" value="HNAJ_0000179801"/>
</dbReference>
<feature type="domain" description="Endonuclease/exonuclease/phosphatase" evidence="1">
    <location>
        <begin position="40"/>
        <end position="123"/>
    </location>
</feature>
<dbReference type="PANTHER" id="PTHR36688">
    <property type="entry name" value="ENDO/EXONUCLEASE/PHOSPHATASE DOMAIN-CONTAINING PROTEIN"/>
    <property type="match status" value="1"/>
</dbReference>
<evidence type="ECO:0000259" key="1">
    <source>
        <dbReference type="Pfam" id="PF14529"/>
    </source>
</evidence>
<dbReference type="GO" id="GO:0003824">
    <property type="term" value="F:catalytic activity"/>
    <property type="evidence" value="ECO:0007669"/>
    <property type="project" value="InterPro"/>
</dbReference>
<accession>A0A158QHA3</accession>
<dbReference type="InterPro" id="IPR005135">
    <property type="entry name" value="Endo/exonuclease/phosphatase"/>
</dbReference>
<dbReference type="AlphaFoldDB" id="A0A158QHA3"/>
<name>A0A158QHA3_RODNA</name>
<evidence type="ECO:0000313" key="2">
    <source>
        <dbReference type="WBParaSite" id="HNAJ_0000179801-mRNA-1"/>
    </source>
</evidence>
<dbReference type="InterPro" id="IPR052560">
    <property type="entry name" value="RdDP_mobile_element"/>
</dbReference>
<dbReference type="Gene3D" id="3.60.10.10">
    <property type="entry name" value="Endonuclease/exonuclease/phosphatase"/>
    <property type="match status" value="1"/>
</dbReference>
<sequence length="241" mass="28097">LKQGYKRNRPRQGESQRLQILQWNAGWMSQDKKIQVQKILQTYDYKETSTRWGYKDTNIACKEIEDILNSNPLELIYSNEDPVTYLHYNRTRTTPDLLLSSSDISEHTPRKIIDDPGSGHKPVVASITIGSKSMAWKVPTKLSWNFKKTDWPRLTNLLDNELHTSPLNFNQHPDKLCTAITNIMIRCAKKTIPRGKTKHYRVSWSKHLEKRKIKRDALRNTADQTGRTTPFAKLLIRLEEL</sequence>
<dbReference type="Pfam" id="PF14529">
    <property type="entry name" value="Exo_endo_phos_2"/>
    <property type="match status" value="1"/>
</dbReference>
<organism evidence="2">
    <name type="scientific">Rodentolepis nana</name>
    <name type="common">Dwarf tapeworm</name>
    <name type="synonym">Hymenolepis nana</name>
    <dbReference type="NCBI Taxonomy" id="102285"/>
    <lineage>
        <taxon>Eukaryota</taxon>
        <taxon>Metazoa</taxon>
        <taxon>Spiralia</taxon>
        <taxon>Lophotrochozoa</taxon>
        <taxon>Platyhelminthes</taxon>
        <taxon>Cestoda</taxon>
        <taxon>Eucestoda</taxon>
        <taxon>Cyclophyllidea</taxon>
        <taxon>Hymenolepididae</taxon>
        <taxon>Rodentolepis</taxon>
    </lineage>
</organism>
<proteinExistence type="predicted"/>
<dbReference type="PANTHER" id="PTHR36688:SF2">
    <property type="entry name" value="ENDONUCLEASE_EXONUCLEASE_PHOSPHATASE DOMAIN-CONTAINING PROTEIN"/>
    <property type="match status" value="1"/>
</dbReference>
<reference evidence="2" key="1">
    <citation type="submission" date="2016-04" db="UniProtKB">
        <authorList>
            <consortium name="WormBaseParasite"/>
        </authorList>
    </citation>
    <scope>IDENTIFICATION</scope>
</reference>